<feature type="domain" description="Creatinase N-terminal" evidence="6">
    <location>
        <begin position="7"/>
        <end position="145"/>
    </location>
</feature>
<evidence type="ECO:0000313" key="8">
    <source>
        <dbReference type="Proteomes" id="UP000236728"/>
    </source>
</evidence>
<dbReference type="Gene3D" id="3.90.230.10">
    <property type="entry name" value="Creatinase/methionine aminopeptidase superfamily"/>
    <property type="match status" value="1"/>
</dbReference>
<accession>A0A1H5UMV0</accession>
<protein>
    <submittedName>
        <fullName evidence="7">Xaa-Pro aminopeptidase</fullName>
    </submittedName>
</protein>
<dbReference type="InterPro" id="IPR001131">
    <property type="entry name" value="Peptidase_M24B_aminopep-P_CS"/>
</dbReference>
<dbReference type="GO" id="GO:0046872">
    <property type="term" value="F:metal ion binding"/>
    <property type="evidence" value="ECO:0007669"/>
    <property type="project" value="UniProtKB-KW"/>
</dbReference>
<keyword evidence="2" id="KW-0479">Metal-binding</keyword>
<sequence length="372" mass="39656">MHEVDRRRQALESALAAGAGGVLASHAPDVRWLTGFTGSSGAVAIAPAPLKRGSRSAPRAVLLTDGRYTEQAKVEAPGLKIVIERKAPATLAAAWLSLQGVTKAAYDSAQTTVAQLEAMKLAVPGNIRRSFFAAQPGLVARLREVKDAPEIVRMRKAAALGCRLFDSILPQIVPGVPEAEIALALEVEARRSGAEAMSFETIVASGPRSSRPHHRAGVDKLPKRGFVTLDFGVILGGYCSDMTRTVHLGKASQRERDVYHSVLEAQQAAVRAVRPGVTCGEVDEAAREVLRRAKLAKAFSHSTGHGVGLEIHEGPRIATGQKQELQPGMVITIEPGAYLAGEFGVRIEDMVLVTESGHEVLTEASPKAWIEL</sequence>
<dbReference type="GO" id="GO:0004177">
    <property type="term" value="F:aminopeptidase activity"/>
    <property type="evidence" value="ECO:0007669"/>
    <property type="project" value="UniProtKB-KW"/>
</dbReference>
<dbReference type="CDD" id="cd01092">
    <property type="entry name" value="APP-like"/>
    <property type="match status" value="1"/>
</dbReference>
<dbReference type="InterPro" id="IPR036005">
    <property type="entry name" value="Creatinase/aminopeptidase-like"/>
</dbReference>
<keyword evidence="7" id="KW-0031">Aminopeptidase</keyword>
<evidence type="ECO:0000256" key="2">
    <source>
        <dbReference type="ARBA" id="ARBA00022723"/>
    </source>
</evidence>
<dbReference type="Pfam" id="PF00557">
    <property type="entry name" value="Peptidase_M24"/>
    <property type="match status" value="1"/>
</dbReference>
<dbReference type="PRINTS" id="PR00599">
    <property type="entry name" value="MAPEPTIDASE"/>
</dbReference>
<evidence type="ECO:0000259" key="5">
    <source>
        <dbReference type="Pfam" id="PF00557"/>
    </source>
</evidence>
<dbReference type="Proteomes" id="UP000236728">
    <property type="component" value="Unassembled WGS sequence"/>
</dbReference>
<name>A0A1H5UMV0_9BACT</name>
<dbReference type="InterPro" id="IPR050659">
    <property type="entry name" value="Peptidase_M24B"/>
</dbReference>
<evidence type="ECO:0000256" key="1">
    <source>
        <dbReference type="ARBA" id="ARBA00022670"/>
    </source>
</evidence>
<dbReference type="AlphaFoldDB" id="A0A1H5UMV0"/>
<dbReference type="InterPro" id="IPR000994">
    <property type="entry name" value="Pept_M24"/>
</dbReference>
<evidence type="ECO:0000259" key="6">
    <source>
        <dbReference type="Pfam" id="PF01321"/>
    </source>
</evidence>
<dbReference type="InterPro" id="IPR001714">
    <property type="entry name" value="Pept_M24_MAP"/>
</dbReference>
<dbReference type="PANTHER" id="PTHR46112:SF3">
    <property type="entry name" value="AMINOPEPTIDASE YPDF"/>
    <property type="match status" value="1"/>
</dbReference>
<dbReference type="PROSITE" id="PS00491">
    <property type="entry name" value="PROLINE_PEPTIDASE"/>
    <property type="match status" value="1"/>
</dbReference>
<dbReference type="GO" id="GO:0008235">
    <property type="term" value="F:metalloexopeptidase activity"/>
    <property type="evidence" value="ECO:0007669"/>
    <property type="project" value="UniProtKB-ARBA"/>
</dbReference>
<dbReference type="EMBL" id="FNVA01000001">
    <property type="protein sequence ID" value="SEF75768.1"/>
    <property type="molecule type" value="Genomic_DNA"/>
</dbReference>
<evidence type="ECO:0000256" key="4">
    <source>
        <dbReference type="ARBA" id="ARBA00023049"/>
    </source>
</evidence>
<organism evidence="7 8">
    <name type="scientific">Bryocella elongata</name>
    <dbReference type="NCBI Taxonomy" id="863522"/>
    <lineage>
        <taxon>Bacteria</taxon>
        <taxon>Pseudomonadati</taxon>
        <taxon>Acidobacteriota</taxon>
        <taxon>Terriglobia</taxon>
        <taxon>Terriglobales</taxon>
        <taxon>Acidobacteriaceae</taxon>
        <taxon>Bryocella</taxon>
    </lineage>
</organism>
<dbReference type="InterPro" id="IPR029149">
    <property type="entry name" value="Creatin/AminoP/Spt16_N"/>
</dbReference>
<keyword evidence="4" id="KW-0482">Metalloprotease</keyword>
<dbReference type="RefSeq" id="WP_103931904.1">
    <property type="nucleotide sequence ID" value="NZ_FNVA01000001.1"/>
</dbReference>
<dbReference type="InterPro" id="IPR000587">
    <property type="entry name" value="Creatinase_N"/>
</dbReference>
<dbReference type="OrthoDB" id="9806388at2"/>
<feature type="domain" description="Peptidase M24" evidence="5">
    <location>
        <begin position="153"/>
        <end position="355"/>
    </location>
</feature>
<keyword evidence="8" id="KW-1185">Reference proteome</keyword>
<dbReference type="SUPFAM" id="SSF53092">
    <property type="entry name" value="Creatinase/prolidase N-terminal domain"/>
    <property type="match status" value="1"/>
</dbReference>
<gene>
    <name evidence="7" type="ORF">SAMN05421819_1076</name>
</gene>
<dbReference type="Pfam" id="PF01321">
    <property type="entry name" value="Creatinase_N"/>
    <property type="match status" value="1"/>
</dbReference>
<dbReference type="PANTHER" id="PTHR46112">
    <property type="entry name" value="AMINOPEPTIDASE"/>
    <property type="match status" value="1"/>
</dbReference>
<keyword evidence="3" id="KW-0378">Hydrolase</keyword>
<evidence type="ECO:0000256" key="3">
    <source>
        <dbReference type="ARBA" id="ARBA00022801"/>
    </source>
</evidence>
<dbReference type="SUPFAM" id="SSF55920">
    <property type="entry name" value="Creatinase/aminopeptidase"/>
    <property type="match status" value="1"/>
</dbReference>
<dbReference type="GO" id="GO:0006508">
    <property type="term" value="P:proteolysis"/>
    <property type="evidence" value="ECO:0007669"/>
    <property type="project" value="UniProtKB-KW"/>
</dbReference>
<evidence type="ECO:0000313" key="7">
    <source>
        <dbReference type="EMBL" id="SEF75768.1"/>
    </source>
</evidence>
<proteinExistence type="predicted"/>
<dbReference type="Gene3D" id="3.40.350.10">
    <property type="entry name" value="Creatinase/prolidase N-terminal domain"/>
    <property type="match status" value="1"/>
</dbReference>
<reference evidence="7 8" key="1">
    <citation type="submission" date="2016-10" db="EMBL/GenBank/DDBJ databases">
        <authorList>
            <person name="de Groot N.N."/>
        </authorList>
    </citation>
    <scope>NUCLEOTIDE SEQUENCE [LARGE SCALE GENOMIC DNA]</scope>
    <source>
        <strain evidence="7 8">DSM 22489</strain>
    </source>
</reference>
<keyword evidence="1" id="KW-0645">Protease</keyword>